<evidence type="ECO:0000313" key="4">
    <source>
        <dbReference type="Proteomes" id="UP000218765"/>
    </source>
</evidence>
<name>A0A1Z4VTH8_9GAMM</name>
<feature type="chain" id="PRO_5012577252" description="PepSY domain-containing protein" evidence="1">
    <location>
        <begin position="27"/>
        <end position="103"/>
    </location>
</feature>
<evidence type="ECO:0000313" key="3">
    <source>
        <dbReference type="EMBL" id="BAZ94941.1"/>
    </source>
</evidence>
<dbReference type="AlphaFoldDB" id="A0A1Z4VTH8"/>
<dbReference type="KEGG" id="ttc:FOKN1_2570"/>
<evidence type="ECO:0000256" key="1">
    <source>
        <dbReference type="SAM" id="SignalP"/>
    </source>
</evidence>
<feature type="domain" description="PepSY" evidence="2">
    <location>
        <begin position="54"/>
        <end position="95"/>
    </location>
</feature>
<dbReference type="RefSeq" id="WP_157745675.1">
    <property type="nucleotide sequence ID" value="NZ_AP018052.1"/>
</dbReference>
<reference evidence="3 4" key="1">
    <citation type="submission" date="2017-05" db="EMBL/GenBank/DDBJ databases">
        <title>Thiocyanate degradation by Thiohalobacter thiocyanaticus FOKN1.</title>
        <authorList>
            <person name="Oshiki M."/>
            <person name="Fukushima T."/>
            <person name="Kawano S."/>
            <person name="Nakagawa J."/>
        </authorList>
    </citation>
    <scope>NUCLEOTIDE SEQUENCE [LARGE SCALE GENOMIC DNA]</scope>
    <source>
        <strain evidence="3 4">FOKN1</strain>
    </source>
</reference>
<sequence>MTNMIKKASLPLVISLLLAGGGPALADDHDEIRELVRQGQILPLQTVLERSGINQTGQLLEAELEKEDGIWVYELEVLRDDGRVYDMYYDARTGEPLPEFDDD</sequence>
<accession>A0A1Z4VTH8</accession>
<dbReference type="EMBL" id="AP018052">
    <property type="protein sequence ID" value="BAZ94941.1"/>
    <property type="molecule type" value="Genomic_DNA"/>
</dbReference>
<dbReference type="Pfam" id="PF03413">
    <property type="entry name" value="PepSY"/>
    <property type="match status" value="1"/>
</dbReference>
<dbReference type="Gene3D" id="3.10.450.40">
    <property type="match status" value="1"/>
</dbReference>
<keyword evidence="4" id="KW-1185">Reference proteome</keyword>
<keyword evidence="1" id="KW-0732">Signal</keyword>
<dbReference type="InterPro" id="IPR025711">
    <property type="entry name" value="PepSY"/>
</dbReference>
<protein>
    <recommendedName>
        <fullName evidence="2">PepSY domain-containing protein</fullName>
    </recommendedName>
</protein>
<organism evidence="3 4">
    <name type="scientific">Thiohalobacter thiocyanaticus</name>
    <dbReference type="NCBI Taxonomy" id="585455"/>
    <lineage>
        <taxon>Bacteria</taxon>
        <taxon>Pseudomonadati</taxon>
        <taxon>Pseudomonadota</taxon>
        <taxon>Gammaproteobacteria</taxon>
        <taxon>Thiohalobacterales</taxon>
        <taxon>Thiohalobacteraceae</taxon>
        <taxon>Thiohalobacter</taxon>
    </lineage>
</organism>
<evidence type="ECO:0000259" key="2">
    <source>
        <dbReference type="Pfam" id="PF03413"/>
    </source>
</evidence>
<gene>
    <name evidence="3" type="ORF">FOKN1_2570</name>
</gene>
<feature type="signal peptide" evidence="1">
    <location>
        <begin position="1"/>
        <end position="26"/>
    </location>
</feature>
<proteinExistence type="predicted"/>
<dbReference type="OrthoDB" id="6975080at2"/>
<dbReference type="Proteomes" id="UP000218765">
    <property type="component" value="Chromosome"/>
</dbReference>